<feature type="transmembrane region" description="Helical" evidence="1">
    <location>
        <begin position="63"/>
        <end position="82"/>
    </location>
</feature>
<dbReference type="Proteomes" id="UP001500339">
    <property type="component" value="Unassembled WGS sequence"/>
</dbReference>
<keyword evidence="1" id="KW-0472">Membrane</keyword>
<organism evidence="2 3">
    <name type="scientific">Clostridium malenominatum</name>
    <dbReference type="NCBI Taxonomy" id="1539"/>
    <lineage>
        <taxon>Bacteria</taxon>
        <taxon>Bacillati</taxon>
        <taxon>Bacillota</taxon>
        <taxon>Clostridia</taxon>
        <taxon>Eubacteriales</taxon>
        <taxon>Clostridiaceae</taxon>
        <taxon>Clostridium</taxon>
    </lineage>
</organism>
<feature type="transmembrane region" description="Helical" evidence="1">
    <location>
        <begin position="12"/>
        <end position="31"/>
    </location>
</feature>
<proteinExistence type="predicted"/>
<keyword evidence="1" id="KW-1133">Transmembrane helix</keyword>
<dbReference type="RefSeq" id="WP_343771141.1">
    <property type="nucleotide sequence ID" value="NZ_BAAACF010000012.1"/>
</dbReference>
<evidence type="ECO:0000313" key="2">
    <source>
        <dbReference type="EMBL" id="GAA0730099.1"/>
    </source>
</evidence>
<keyword evidence="1" id="KW-0812">Transmembrane</keyword>
<feature type="transmembrane region" description="Helical" evidence="1">
    <location>
        <begin position="94"/>
        <end position="115"/>
    </location>
</feature>
<sequence>MMYLAAKTYKIVIFFLPFILIPAITPFYLILDKFLLVKIFGCGCVGNGEIFNSYGGTFNANDLRTVAFGILVVLMIILATYLSLSFNLKSYRMLYIGTVSLFNVAYWFLIIKTFFWK</sequence>
<evidence type="ECO:0008006" key="4">
    <source>
        <dbReference type="Google" id="ProtNLM"/>
    </source>
</evidence>
<evidence type="ECO:0000313" key="3">
    <source>
        <dbReference type="Proteomes" id="UP001500339"/>
    </source>
</evidence>
<reference evidence="2 3" key="1">
    <citation type="journal article" date="2019" name="Int. J. Syst. Evol. Microbiol.">
        <title>The Global Catalogue of Microorganisms (GCM) 10K type strain sequencing project: providing services to taxonomists for standard genome sequencing and annotation.</title>
        <authorList>
            <consortium name="The Broad Institute Genomics Platform"/>
            <consortium name="The Broad Institute Genome Sequencing Center for Infectious Disease"/>
            <person name="Wu L."/>
            <person name="Ma J."/>
        </authorList>
    </citation>
    <scope>NUCLEOTIDE SEQUENCE [LARGE SCALE GENOMIC DNA]</scope>
    <source>
        <strain evidence="2 3">JCM 1405</strain>
    </source>
</reference>
<evidence type="ECO:0000256" key="1">
    <source>
        <dbReference type="SAM" id="Phobius"/>
    </source>
</evidence>
<gene>
    <name evidence="2" type="ORF">GCM10008905_30950</name>
</gene>
<name>A0ABN1J6B8_9CLOT</name>
<protein>
    <recommendedName>
        <fullName evidence="4">DUF2752 domain-containing protein</fullName>
    </recommendedName>
</protein>
<keyword evidence="3" id="KW-1185">Reference proteome</keyword>
<dbReference type="EMBL" id="BAAACF010000012">
    <property type="protein sequence ID" value="GAA0730099.1"/>
    <property type="molecule type" value="Genomic_DNA"/>
</dbReference>
<accession>A0ABN1J6B8</accession>
<comment type="caution">
    <text evidence="2">The sequence shown here is derived from an EMBL/GenBank/DDBJ whole genome shotgun (WGS) entry which is preliminary data.</text>
</comment>